<keyword evidence="1" id="KW-1133">Transmembrane helix</keyword>
<keyword evidence="3" id="KW-0614">Plasmid</keyword>
<evidence type="ECO:0000313" key="4">
    <source>
        <dbReference type="Proteomes" id="UP000515511"/>
    </source>
</evidence>
<dbReference type="AlphaFoldDB" id="A0A7G6YHP9"/>
<name>A0A7G6YHP9_9MICO</name>
<dbReference type="RefSeq" id="WP_081703946.1">
    <property type="nucleotide sequence ID" value="NZ_CP043643.1"/>
</dbReference>
<geneLocation type="plasmid" evidence="3 4">
    <name>unnamed2</name>
</geneLocation>
<evidence type="ECO:0000256" key="1">
    <source>
        <dbReference type="SAM" id="Phobius"/>
    </source>
</evidence>
<dbReference type="Pfam" id="PF09851">
    <property type="entry name" value="SHOCT"/>
    <property type="match status" value="1"/>
</dbReference>
<gene>
    <name evidence="3" type="ORF">F1C12_22305</name>
</gene>
<dbReference type="KEGG" id="lse:F1C12_22305"/>
<dbReference type="InterPro" id="IPR018649">
    <property type="entry name" value="SHOCT"/>
</dbReference>
<keyword evidence="1" id="KW-0812">Transmembrane</keyword>
<feature type="domain" description="SHOCT" evidence="2">
    <location>
        <begin position="118"/>
        <end position="144"/>
    </location>
</feature>
<evidence type="ECO:0000313" key="3">
    <source>
        <dbReference type="EMBL" id="QNE38014.1"/>
    </source>
</evidence>
<evidence type="ECO:0000259" key="2">
    <source>
        <dbReference type="Pfam" id="PF09851"/>
    </source>
</evidence>
<feature type="transmembrane region" description="Helical" evidence="1">
    <location>
        <begin position="67"/>
        <end position="90"/>
    </location>
</feature>
<organism evidence="3 4">
    <name type="scientific">Leifsonia shinshuensis</name>
    <dbReference type="NCBI Taxonomy" id="150026"/>
    <lineage>
        <taxon>Bacteria</taxon>
        <taxon>Bacillati</taxon>
        <taxon>Actinomycetota</taxon>
        <taxon>Actinomycetes</taxon>
        <taxon>Micrococcales</taxon>
        <taxon>Microbacteriaceae</taxon>
        <taxon>Leifsonia</taxon>
    </lineage>
</organism>
<dbReference type="EMBL" id="CP043643">
    <property type="protein sequence ID" value="QNE38014.1"/>
    <property type="molecule type" value="Genomic_DNA"/>
</dbReference>
<proteinExistence type="predicted"/>
<dbReference type="Proteomes" id="UP000515511">
    <property type="component" value="Plasmid unnamed2"/>
</dbReference>
<accession>A0A7G6YHP9</accession>
<reference evidence="4" key="1">
    <citation type="submission" date="2019-09" db="EMBL/GenBank/DDBJ databases">
        <title>Antimicrobial potential of Antarctic Bacteria.</title>
        <authorList>
            <person name="Benaud N."/>
            <person name="Edwards R.J."/>
            <person name="Ferrari B.C."/>
        </authorList>
    </citation>
    <scope>NUCLEOTIDE SEQUENCE [LARGE SCALE GENOMIC DNA]</scope>
    <source>
        <strain evidence="4">INR9</strain>
        <plasmid evidence="4">unnamed2</plasmid>
    </source>
</reference>
<sequence length="145" mass="15765">MSAKVLTSELSEAHTERGSHGALLWMVGAAAAISGTIIFLIQADRAGIAEVRASQFDPAAASAAADARLWMCGGILLAVVGICLVGGYLASRMRTSWRRHQWAARQTVRHMPPRFARQLRQLAALHDEGVLTDAEYEQGKRKLLE</sequence>
<feature type="transmembrane region" description="Helical" evidence="1">
    <location>
        <begin position="21"/>
        <end position="41"/>
    </location>
</feature>
<protein>
    <submittedName>
        <fullName evidence="3">SHOCT domain-containing protein</fullName>
    </submittedName>
</protein>
<keyword evidence="1" id="KW-0472">Membrane</keyword>